<dbReference type="InterPro" id="IPR050883">
    <property type="entry name" value="PNGase"/>
</dbReference>
<dbReference type="Gene3D" id="2.70.98.10">
    <property type="match status" value="1"/>
</dbReference>
<dbReference type="Gene3D" id="1.20.1050.60">
    <property type="entry name" value="alpha-1,2-mannosidase"/>
    <property type="match status" value="1"/>
</dbReference>
<evidence type="ECO:0000313" key="8">
    <source>
        <dbReference type="EMBL" id="MRY83187.1"/>
    </source>
</evidence>
<dbReference type="Pfam" id="PF17678">
    <property type="entry name" value="Glyco_hydro_92N"/>
    <property type="match status" value="1"/>
</dbReference>
<gene>
    <name evidence="7" type="ORF">ERS852560_02070</name>
    <name evidence="9" type="ORF">GKD54_02545</name>
    <name evidence="8" type="ORF">GKD58_02685</name>
</gene>
<dbReference type="NCBIfam" id="TIGR01180">
    <property type="entry name" value="aman2_put"/>
    <property type="match status" value="1"/>
</dbReference>
<feature type="signal peptide" evidence="4">
    <location>
        <begin position="1"/>
        <end position="21"/>
    </location>
</feature>
<protein>
    <submittedName>
        <fullName evidence="8">Glycoside hydrolase family 92 protein</fullName>
    </submittedName>
    <submittedName>
        <fullName evidence="7">Putative alpha-1,2-mannosidase</fullName>
    </submittedName>
</protein>
<comment type="subunit">
    <text evidence="2">Monomer.</text>
</comment>
<dbReference type="PANTHER" id="PTHR12143:SF43">
    <property type="entry name" value="PUTATIVE-RELATED"/>
    <property type="match status" value="1"/>
</dbReference>
<dbReference type="Gene3D" id="1.20.1610.10">
    <property type="entry name" value="alpha-1,2-mannosidases domains"/>
    <property type="match status" value="1"/>
</dbReference>
<evidence type="ECO:0000313" key="7">
    <source>
        <dbReference type="EMBL" id="CUQ29697.1"/>
    </source>
</evidence>
<dbReference type="InterPro" id="IPR008928">
    <property type="entry name" value="6-hairpin_glycosidase_sf"/>
</dbReference>
<evidence type="ECO:0000259" key="6">
    <source>
        <dbReference type="Pfam" id="PF17678"/>
    </source>
</evidence>
<dbReference type="InterPro" id="IPR012939">
    <property type="entry name" value="Glyco_hydro_92"/>
</dbReference>
<dbReference type="GO" id="GO:0006516">
    <property type="term" value="P:glycoprotein catabolic process"/>
    <property type="evidence" value="ECO:0007669"/>
    <property type="project" value="TreeGrafter"/>
</dbReference>
<dbReference type="Gene3D" id="3.30.2080.10">
    <property type="entry name" value="GH92 mannosidase domain"/>
    <property type="match status" value="1"/>
</dbReference>
<reference evidence="7 10" key="1">
    <citation type="submission" date="2015-09" db="EMBL/GenBank/DDBJ databases">
        <authorList>
            <consortium name="Pathogen Informatics"/>
        </authorList>
    </citation>
    <scope>NUCLEOTIDE SEQUENCE [LARGE SCALE GENOMIC DNA]</scope>
    <source>
        <strain evidence="7 10">2789STDY5834948</strain>
    </source>
</reference>
<dbReference type="GO" id="GO:0000224">
    <property type="term" value="F:peptide-N4-(N-acetyl-beta-glucosaminyl)asparagine amidase activity"/>
    <property type="evidence" value="ECO:0007669"/>
    <property type="project" value="TreeGrafter"/>
</dbReference>
<dbReference type="GO" id="GO:0005829">
    <property type="term" value="C:cytosol"/>
    <property type="evidence" value="ECO:0007669"/>
    <property type="project" value="TreeGrafter"/>
</dbReference>
<dbReference type="AlphaFoldDB" id="A0A174VBN0"/>
<dbReference type="Proteomes" id="UP000471216">
    <property type="component" value="Unassembled WGS sequence"/>
</dbReference>
<accession>A0A174VBN0</accession>
<evidence type="ECO:0000256" key="2">
    <source>
        <dbReference type="ARBA" id="ARBA00011245"/>
    </source>
</evidence>
<evidence type="ECO:0000313" key="10">
    <source>
        <dbReference type="Proteomes" id="UP000095332"/>
    </source>
</evidence>
<keyword evidence="4" id="KW-0732">Signal</keyword>
<feature type="chain" id="PRO_5036009188" evidence="4">
    <location>
        <begin position="22"/>
        <end position="760"/>
    </location>
</feature>
<sequence>MRCFSYCVSLFLLLFVSCVNVSNQKDTSLSGLSYVNTLIGTNSNRAFSHGNTYPAVTQPWGMNTWTPQTGLMDDPWVYTYQSDSIRGFKQTHVPSPWIGDYGAFSIMPVTGTLRTKDTERSSRFYHSDEFATPYYYKVHLADYNVDAELTATERCGYLQFSFNDNRDRFVILDAFNKGGHVKIIPEERKIVGFCKNNAGGVPSNFANYFVMVFDSDFSDCGVWDKDGVYEQKKELESSYIGSYLRFENSCNRVSVKVASSYISVEQAELTLKREIGDLDFMQVKEKSRSVWADLMGRINVEGGTEEQKKTFYSNLYRVSLYPRQFYEYDEKGEAVYFSPYDGQVHKGFMFSDNGFWDTFRSAHPFYTLLFPELTGKLMQALINIYEEGGWLPNWISPGYRNSMIGAHAVSLISDAYVKGIRDFDAQKALEAVRKECSMDAPRSFMGRYGWENYNKLGYVPYPKYPQAVSMTLEYAYDDFCAMRLADLLGETDDAIEFKRRAMNYSHVYDSISGFMRPRMLNGEWHSPFDPYRWGGPYTEGNAIQYSWSVFHDVQGLVSLMGGKSRFISKLDSVFTRPPKFSLYDRSFNEIAEMHQAGFGQYAHGNQPAQHLPYLYTYVGEAWKTQYWVRKIMDCLYNSTPNGYCGDEDNGQTSSWYLFSALGFYPVCPGSGEYILGSPIFDKVTLSLSNGKKFVISAPGNCEKNRFVGQTYLNEDIYSPLFIRHEDIIQGGTLRFDMVSDPFRDKQYSKDDYPYSLSNFN</sequence>
<name>A0A174VBN0_PARDI</name>
<comment type="cofactor">
    <cofactor evidence="1">
        <name>Ca(2+)</name>
        <dbReference type="ChEBI" id="CHEBI:29108"/>
    </cofactor>
</comment>
<evidence type="ECO:0000313" key="9">
    <source>
        <dbReference type="EMBL" id="MRZ05113.1"/>
    </source>
</evidence>
<dbReference type="PANTHER" id="PTHR12143">
    <property type="entry name" value="PEPTIDE N-GLYCANASE PNGASE -RELATED"/>
    <property type="match status" value="1"/>
</dbReference>
<dbReference type="InterPro" id="IPR014718">
    <property type="entry name" value="GH-type_carb-bd"/>
</dbReference>
<dbReference type="Proteomes" id="UP000095332">
    <property type="component" value="Unassembled WGS sequence"/>
</dbReference>
<dbReference type="Proteomes" id="UP000450599">
    <property type="component" value="Unassembled WGS sequence"/>
</dbReference>
<evidence type="ECO:0000313" key="11">
    <source>
        <dbReference type="Proteomes" id="UP000450599"/>
    </source>
</evidence>
<dbReference type="FunFam" id="1.20.1610.10:FF:000001">
    <property type="entry name" value="Putative alpha-1,2-mannosidase"/>
    <property type="match status" value="1"/>
</dbReference>
<dbReference type="SUPFAM" id="SSF48208">
    <property type="entry name" value="Six-hairpin glycosidases"/>
    <property type="match status" value="1"/>
</dbReference>
<dbReference type="FunFam" id="1.20.1050.60:FF:000001">
    <property type="entry name" value="Putative alpha-1,2-mannosidase"/>
    <property type="match status" value="1"/>
</dbReference>
<dbReference type="GO" id="GO:0030246">
    <property type="term" value="F:carbohydrate binding"/>
    <property type="evidence" value="ECO:0007669"/>
    <property type="project" value="InterPro"/>
</dbReference>
<dbReference type="Pfam" id="PF07971">
    <property type="entry name" value="Glyco_hydro_92"/>
    <property type="match status" value="1"/>
</dbReference>
<dbReference type="GO" id="GO:0005975">
    <property type="term" value="P:carbohydrate metabolic process"/>
    <property type="evidence" value="ECO:0007669"/>
    <property type="project" value="InterPro"/>
</dbReference>
<keyword evidence="3" id="KW-0106">Calcium</keyword>
<proteinExistence type="predicted"/>
<feature type="domain" description="Glycosyl hydrolase family 92" evidence="5">
    <location>
        <begin position="266"/>
        <end position="738"/>
    </location>
</feature>
<dbReference type="FunFam" id="3.30.2080.10:FF:000001">
    <property type="entry name" value="Alpha-1,2-mannosidase subfamily"/>
    <property type="match status" value="1"/>
</dbReference>
<evidence type="ECO:0000313" key="12">
    <source>
        <dbReference type="Proteomes" id="UP000471216"/>
    </source>
</evidence>
<evidence type="ECO:0000256" key="3">
    <source>
        <dbReference type="ARBA" id="ARBA00022837"/>
    </source>
</evidence>
<dbReference type="EMBL" id="WKMW01000002">
    <property type="protein sequence ID" value="MRY83187.1"/>
    <property type="molecule type" value="Genomic_DNA"/>
</dbReference>
<evidence type="ECO:0000256" key="4">
    <source>
        <dbReference type="SAM" id="SignalP"/>
    </source>
</evidence>
<keyword evidence="8" id="KW-0378">Hydrolase</keyword>
<evidence type="ECO:0000259" key="5">
    <source>
        <dbReference type="Pfam" id="PF07971"/>
    </source>
</evidence>
<dbReference type="RefSeq" id="WP_057328481.1">
    <property type="nucleotide sequence ID" value="NZ_WKMX01000002.1"/>
</dbReference>
<dbReference type="InterPro" id="IPR005887">
    <property type="entry name" value="GH92_a_mannosidase_put"/>
</dbReference>
<dbReference type="InterPro" id="IPR041371">
    <property type="entry name" value="GH92_N"/>
</dbReference>
<dbReference type="PROSITE" id="PS51257">
    <property type="entry name" value="PROKAR_LIPOPROTEIN"/>
    <property type="match status" value="1"/>
</dbReference>
<dbReference type="EMBL" id="CZBM01000007">
    <property type="protein sequence ID" value="CUQ29697.1"/>
    <property type="molecule type" value="Genomic_DNA"/>
</dbReference>
<evidence type="ECO:0000256" key="1">
    <source>
        <dbReference type="ARBA" id="ARBA00001913"/>
    </source>
</evidence>
<organism evidence="7 10">
    <name type="scientific">Parabacteroides distasonis</name>
    <dbReference type="NCBI Taxonomy" id="823"/>
    <lineage>
        <taxon>Bacteria</taxon>
        <taxon>Pseudomonadati</taxon>
        <taxon>Bacteroidota</taxon>
        <taxon>Bacteroidia</taxon>
        <taxon>Bacteroidales</taxon>
        <taxon>Tannerellaceae</taxon>
        <taxon>Parabacteroides</taxon>
    </lineage>
</organism>
<reference evidence="11 12" key="2">
    <citation type="journal article" date="2019" name="Nat. Med.">
        <title>A library of human gut bacterial isolates paired with longitudinal multiomics data enables mechanistic microbiome research.</title>
        <authorList>
            <person name="Poyet M."/>
            <person name="Groussin M."/>
            <person name="Gibbons S.M."/>
            <person name="Avila-Pacheco J."/>
            <person name="Jiang X."/>
            <person name="Kearney S.M."/>
            <person name="Perrotta A.R."/>
            <person name="Berdy B."/>
            <person name="Zhao S."/>
            <person name="Lieberman T.D."/>
            <person name="Swanson P.K."/>
            <person name="Smith M."/>
            <person name="Roesemann S."/>
            <person name="Alexander J.E."/>
            <person name="Rich S.A."/>
            <person name="Livny J."/>
            <person name="Vlamakis H."/>
            <person name="Clish C."/>
            <person name="Bullock K."/>
            <person name="Deik A."/>
            <person name="Scott J."/>
            <person name="Pierce K.A."/>
            <person name="Xavier R.J."/>
            <person name="Alm E.J."/>
        </authorList>
    </citation>
    <scope>NUCLEOTIDE SEQUENCE [LARGE SCALE GENOMIC DNA]</scope>
    <source>
        <strain evidence="9 12">BIOML-A10</strain>
        <strain evidence="8 11">BIOML-A11</strain>
    </source>
</reference>
<dbReference type="EMBL" id="WKMX01000002">
    <property type="protein sequence ID" value="MRZ05113.1"/>
    <property type="molecule type" value="Genomic_DNA"/>
</dbReference>
<feature type="domain" description="Glycosyl hydrolase family 92 N-terminal" evidence="6">
    <location>
        <begin position="34"/>
        <end position="260"/>
    </location>
</feature>